<protein>
    <submittedName>
        <fullName evidence="2">DUF3850 domain-containing protein</fullName>
    </submittedName>
</protein>
<evidence type="ECO:0000259" key="1">
    <source>
        <dbReference type="Pfam" id="PF12961"/>
    </source>
</evidence>
<proteinExistence type="predicted"/>
<reference evidence="2" key="1">
    <citation type="journal article" date="2018" name="Genome Biol.">
        <title>SKESA: strategic k-mer extension for scrupulous assemblies.</title>
        <authorList>
            <person name="Souvorov A."/>
            <person name="Agarwala R."/>
            <person name="Lipman D.J."/>
        </authorList>
    </citation>
    <scope>NUCLEOTIDE SEQUENCE</scope>
    <source>
        <strain evidence="2">Salmonella enterica</strain>
    </source>
</reference>
<sequence>MCTVHELKIGPMFFSEVLSGNKKAEFRINDREFKCGDFLMLREWEGEYTGNQFIVRITHILEVSNLVSDCSNWVMLSIEPINDQSASVKG</sequence>
<reference evidence="2" key="2">
    <citation type="submission" date="2019-10" db="EMBL/GenBank/DDBJ databases">
        <authorList>
            <consortium name="NCBI Pathogen Detection Project"/>
        </authorList>
    </citation>
    <scope>NUCLEOTIDE SEQUENCE</scope>
    <source>
        <strain evidence="2">Salmonella enterica</strain>
    </source>
</reference>
<name>A0A6X8S0Y7_SALET</name>
<organism evidence="2">
    <name type="scientific">Salmonella enterica subsp. enterica serovar Give</name>
    <dbReference type="NCBI Taxonomy" id="46626"/>
    <lineage>
        <taxon>Bacteria</taxon>
        <taxon>Pseudomonadati</taxon>
        <taxon>Pseudomonadota</taxon>
        <taxon>Gammaproteobacteria</taxon>
        <taxon>Enterobacterales</taxon>
        <taxon>Enterobacteriaceae</taxon>
        <taxon>Salmonella</taxon>
    </lineage>
</organism>
<dbReference type="Pfam" id="PF12961">
    <property type="entry name" value="DUF3850"/>
    <property type="match status" value="1"/>
</dbReference>
<dbReference type="EMBL" id="DAAFZQ010000001">
    <property type="protein sequence ID" value="HAB2179190.1"/>
    <property type="molecule type" value="Genomic_DNA"/>
</dbReference>
<dbReference type="AlphaFoldDB" id="A0A6X8S0Y7"/>
<accession>A0A6X8S0Y7</accession>
<feature type="domain" description="DUF3850" evidence="1">
    <location>
        <begin position="4"/>
        <end position="78"/>
    </location>
</feature>
<dbReference type="InterPro" id="IPR039440">
    <property type="entry name" value="DUF3850"/>
</dbReference>
<dbReference type="InterPro" id="IPR015947">
    <property type="entry name" value="PUA-like_sf"/>
</dbReference>
<dbReference type="Gene3D" id="2.30.130.30">
    <property type="entry name" value="Hypothetical protein"/>
    <property type="match status" value="1"/>
</dbReference>
<evidence type="ECO:0000313" key="2">
    <source>
        <dbReference type="EMBL" id="HAB2179190.1"/>
    </source>
</evidence>
<dbReference type="SUPFAM" id="SSF88697">
    <property type="entry name" value="PUA domain-like"/>
    <property type="match status" value="1"/>
</dbReference>
<comment type="caution">
    <text evidence="2">The sequence shown here is derived from an EMBL/GenBank/DDBJ whole genome shotgun (WGS) entry which is preliminary data.</text>
</comment>
<gene>
    <name evidence="2" type="ORF">GB201_02500</name>
</gene>